<dbReference type="GO" id="GO:0016567">
    <property type="term" value="P:protein ubiquitination"/>
    <property type="evidence" value="ECO:0007669"/>
    <property type="project" value="InterPro"/>
</dbReference>
<reference evidence="17" key="1">
    <citation type="journal article" date="2020" name="Microorganisms">
        <title>Reliable Identification of Environmental Pseudomonas Isolates Using the rpoD Gene.</title>
        <authorList>
            <consortium name="The Broad Institute Genome Sequencing Platform"/>
            <person name="Girard L."/>
            <person name="Lood C."/>
            <person name="Rokni-Zadeh H."/>
            <person name="van Noort V."/>
            <person name="Lavigne R."/>
            <person name="De Mot R."/>
        </authorList>
    </citation>
    <scope>NUCLEOTIDE SEQUENCE [LARGE SCALE GENOMIC DNA]</scope>
    <source>
        <strain evidence="17">SWRI145</strain>
    </source>
</reference>
<dbReference type="PANTHER" id="PTHR47114:SF2">
    <property type="entry name" value="OLIGODENDROCYTE-MYELIN GLYCOPROTEIN"/>
    <property type="match status" value="1"/>
</dbReference>
<comment type="catalytic activity">
    <reaction evidence="1">
        <text>S-ubiquitinyl-[E2 ubiquitin-conjugating enzyme]-L-cysteine + [acceptor protein]-L-lysine = [E2 ubiquitin-conjugating enzyme]-L-cysteine + N(6)-ubiquitinyl-[acceptor protein]-L-lysine.</text>
        <dbReference type="EC" id="2.3.2.27"/>
    </reaction>
</comment>
<evidence type="ECO:0000256" key="10">
    <source>
        <dbReference type="ARBA" id="ARBA00022786"/>
    </source>
</evidence>
<keyword evidence="9" id="KW-0677">Repeat</keyword>
<dbReference type="Pfam" id="PF14496">
    <property type="entry name" value="NEL"/>
    <property type="match status" value="1"/>
</dbReference>
<evidence type="ECO:0000313" key="17">
    <source>
        <dbReference type="EMBL" id="MBC3292720.1"/>
    </source>
</evidence>
<sequence length="1724" mass="193091">MTHRTIDPPTRPLQDEHSPHGRLIKDNTPDWYTDALDQRKTELASLALNIPDWYKKAPAAARDRMSTIHSRSRTSLNQLDQMFSELKGPAEYAEPLLVAAIEKTFGQRLDTRKAFYARKLTQLECDSAPREVSISHASTLAPQFYFYKGISLLEAALNNFTSQEASDPVCQDCHLITYYNFYQYPSDKLHSPGNVQSLPVRIKPHEFAKLCRELDLGSSYYEYVRTFLNNHIRTTTTPAGIGKLYSTLITSHRNQLKLAAEIALMKGDIGAAHHQLINDLLIDQADRKWDGEVVKFSPLRLLNFVIENILVIGPVVWRTNVRSAELVPRPCLVYIPGDPLHPLKVYDHVAAFTDELTTRLCHVEYRTFFSQFVPLADQDGFFTQLKTLLDPGAVYAHDQDFAPAQKSRIHRQGTYASPWRDVWMDCAMQRIRLIMSNARTSVVSTQDVDDRVYKAWLWSFGSKALDILNLASFVVPFLGEVMLVVAAAQVLYEVGEGIDAWSQDDAQAVWAHFSAVGFNLAGLALPKVLETAKNTAFIKRLVHVELGGRPRLYDFQPRSYLHQIALPDGQRPNALGLYVHEAGLYLPAKGGGHYKVKASGTDNEFRFVHPEGDTRYAPRVRHNGEGAWVHEFEQPLTWDRQTLLRRMGHTVDHLSDSQLEQARAISGVTDDELRRVFIEHRPPAPLLKDMLRRFECAAKYQSFIDRLSHSDPWFFSQVDWFTQVQLLLECGMWPESRVLVALDAEGNQVWCSAVPSDSSSVVTLGHEELKSGRLFSSFREQLTEPEIRHLLGEKKMTQEAVSTLFLRTRDVSSETSSSAIEERDDGDTDPLMQYLRTHYARVVRYRDCLLEAAYSTKVKLFNREISAGDVSSDANVKLIQRDFPGLPKLAAEEIVSHATSQELTSMQAGSRLPLRLAEEARVYWQKARVMRAHADLLFDNQFTLDVVRLALHKMASLPGLLEGVSVELREGAYDGPLLDRVGDTSAPRQLRLIHTDLKEWKLCSGPEKAEYWRSDEGAFFNALWMASSGKFTGWAEFNRAAQRLKMQIAQQPLSELASRRALGLKTIKPGFKSPMRLADGRIGYPLSPVGGAGERPSVCTMKAMSLYPSKSMAEVEVMLDLQGAGDAVLLAKLTQLEAELADLDTALARWQQEGGSGYASARRRVSGTIKAAWRRSSAQALAGDQTPIGHVLDLSHEVIGELPAITANMDHVGSLVLRRMALSDSSLPFLNAFGGLRWLDMRENNLTQLPDFANGGSGLTKLYLSGNDIQLTESSRLRLERMQSLKILNLSDNRRLGWLADLRRLRNLNQLYLSDTGTETFPIGAEQLPQLARVDLHTNRITTLPEYAYQHPDRIIVHDNPLSAATLARLGEPFNAAHLGEHITVDEARGLWLGALSASESARRGGIWDELRAHPESAAFFTVVSDTTRSAEFSSDVTRPVLAQRVWNMLEAASESQAIRASLFAAADDRVTCGDGSSVEFMNLESELLGARALELAGVESEEGALVSTGRKLFRLALVDAIAERDVAARGPGFTEQVEVILAYRTRLAVSLDLPVQSRDMLFAQQAAVSQTDIDNAGAEVQREMRNAAKEADFFIGRLFWDKHLRTRYPQELEALMKPDLVLIDEKSTALFDISDLQGEQDAAVDPATKALWQTKHDEAVDRLARLLSMRRDQILVNGSMQSVFFERELKQLGAERQALEQRTLHTLTRRVFNNFAASGGTAL</sequence>
<dbReference type="GO" id="GO:0005576">
    <property type="term" value="C:extracellular region"/>
    <property type="evidence" value="ECO:0007669"/>
    <property type="project" value="UniProtKB-SubCell"/>
</dbReference>
<dbReference type="InterPro" id="IPR032675">
    <property type="entry name" value="LRR_dom_sf"/>
</dbReference>
<reference evidence="18" key="2">
    <citation type="submission" date="2021-06" db="EMBL/GenBank/DDBJ databases">
        <title>Updating the genus Pseudomonas: Description of 43 new species and partition of the Pseudomonas putida group.</title>
        <authorList>
            <person name="Girard L."/>
            <person name="Lood C."/>
            <person name="Vandamme P."/>
            <person name="Rokni-Zadeh H."/>
            <person name="van Noort V."/>
            <person name="Hofte M."/>
            <person name="Lavigne R."/>
            <person name="De Mot R."/>
        </authorList>
    </citation>
    <scope>NUCLEOTIDE SEQUENCE</scope>
    <source>
        <strain evidence="18">SWRI145</strain>
    </source>
</reference>
<keyword evidence="7" id="KW-0433">Leucine-rich repeat</keyword>
<evidence type="ECO:0000259" key="16">
    <source>
        <dbReference type="PROSITE" id="PS52053"/>
    </source>
</evidence>
<keyword evidence="19" id="KW-1185">Reference proteome</keyword>
<dbReference type="InterPro" id="IPR051071">
    <property type="entry name" value="LRR-bact_E3_ubiq_ligases"/>
</dbReference>
<evidence type="ECO:0000256" key="13">
    <source>
        <dbReference type="ARBA" id="ARBA00023200"/>
    </source>
</evidence>
<evidence type="ECO:0000256" key="15">
    <source>
        <dbReference type="SAM" id="MobiDB-lite"/>
    </source>
</evidence>
<evidence type="ECO:0000256" key="11">
    <source>
        <dbReference type="ARBA" id="ARBA00022843"/>
    </source>
</evidence>
<keyword evidence="13 14" id="KW-1035">Host cytoplasm</keyword>
<dbReference type="Pfam" id="PF20178">
    <property type="entry name" value="ToxA_N"/>
    <property type="match status" value="1"/>
</dbReference>
<evidence type="ECO:0000256" key="12">
    <source>
        <dbReference type="ARBA" id="ARBA00023026"/>
    </source>
</evidence>
<evidence type="ECO:0000256" key="4">
    <source>
        <dbReference type="ARBA" id="ARBA00009868"/>
    </source>
</evidence>
<evidence type="ECO:0000256" key="1">
    <source>
        <dbReference type="ARBA" id="ARBA00000900"/>
    </source>
</evidence>
<dbReference type="EMBL" id="CP077084">
    <property type="protein sequence ID" value="QXH81955.1"/>
    <property type="molecule type" value="Genomic_DNA"/>
</dbReference>
<dbReference type="GO" id="GO:0061630">
    <property type="term" value="F:ubiquitin protein ligase activity"/>
    <property type="evidence" value="ECO:0007669"/>
    <property type="project" value="UniProtKB-EC"/>
</dbReference>
<comment type="similarity">
    <text evidence="4 14">Belongs to the LRR-containing bacterial E3 ligase family.</text>
</comment>
<feature type="domain" description="NEL" evidence="16">
    <location>
        <begin position="1384"/>
        <end position="1688"/>
    </location>
</feature>
<dbReference type="SMART" id="SM00369">
    <property type="entry name" value="LRR_TYP"/>
    <property type="match status" value="2"/>
</dbReference>
<keyword evidence="11 14" id="KW-0832">Ubl conjugation</keyword>
<keyword evidence="6 14" id="KW-0964">Secreted</keyword>
<evidence type="ECO:0000313" key="18">
    <source>
        <dbReference type="EMBL" id="QXH81955.1"/>
    </source>
</evidence>
<gene>
    <name evidence="18" type="ORF">HU722_0018310</name>
    <name evidence="17" type="ORF">HU722_14450</name>
</gene>
<name>A0A8H9YRI8_9PSED</name>
<evidence type="ECO:0000256" key="7">
    <source>
        <dbReference type="ARBA" id="ARBA00022614"/>
    </source>
</evidence>
<evidence type="ECO:0000256" key="14">
    <source>
        <dbReference type="PROSITE-ProRule" id="PRU01398"/>
    </source>
</evidence>
<dbReference type="KEGG" id="ptrt:HU722_0018310"/>
<dbReference type="EC" id="2.3.2.27" evidence="5"/>
<dbReference type="PROSITE" id="PS52053">
    <property type="entry name" value="NEL"/>
    <property type="match status" value="1"/>
</dbReference>
<comment type="subcellular location">
    <subcellularLocation>
        <location evidence="2">Host cytoplasm</location>
    </subcellularLocation>
    <subcellularLocation>
        <location evidence="3">Secreted</location>
    </subcellularLocation>
</comment>
<feature type="compositionally biased region" description="Basic and acidic residues" evidence="15">
    <location>
        <begin position="13"/>
        <end position="26"/>
    </location>
</feature>
<evidence type="ECO:0000256" key="6">
    <source>
        <dbReference type="ARBA" id="ARBA00022525"/>
    </source>
</evidence>
<evidence type="ECO:0000256" key="9">
    <source>
        <dbReference type="ARBA" id="ARBA00022737"/>
    </source>
</evidence>
<dbReference type="Gene3D" id="3.80.10.10">
    <property type="entry name" value="Ribonuclease Inhibitor"/>
    <property type="match status" value="1"/>
</dbReference>
<dbReference type="InterPro" id="IPR003591">
    <property type="entry name" value="Leu-rich_rpt_typical-subtyp"/>
</dbReference>
<dbReference type="InterPro" id="IPR029487">
    <property type="entry name" value="NEL_dom"/>
</dbReference>
<feature type="region of interest" description="Disordered" evidence="15">
    <location>
        <begin position="1"/>
        <end position="26"/>
    </location>
</feature>
<proteinExistence type="inferred from homology"/>
<keyword evidence="10 14" id="KW-0833">Ubl conjugation pathway</keyword>
<feature type="active site" description="Glycyl thioester intermediate" evidence="14">
    <location>
        <position position="1473"/>
    </location>
</feature>
<organism evidence="17">
    <name type="scientific">Pseudomonas tritici</name>
    <dbReference type="NCBI Taxonomy" id="2745518"/>
    <lineage>
        <taxon>Bacteria</taxon>
        <taxon>Pseudomonadati</taxon>
        <taxon>Pseudomonadota</taxon>
        <taxon>Gammaproteobacteria</taxon>
        <taxon>Pseudomonadales</taxon>
        <taxon>Pseudomonadaceae</taxon>
        <taxon>Pseudomonas</taxon>
    </lineage>
</organism>
<dbReference type="RefSeq" id="WP_065890740.1">
    <property type="nucleotide sequence ID" value="NZ_CP077084.1"/>
</dbReference>
<dbReference type="SUPFAM" id="SSF52058">
    <property type="entry name" value="L domain-like"/>
    <property type="match status" value="1"/>
</dbReference>
<dbReference type="EMBL" id="JABWQF010000007">
    <property type="protein sequence ID" value="MBC3292720.1"/>
    <property type="molecule type" value="Genomic_DNA"/>
</dbReference>
<dbReference type="InterPro" id="IPR046673">
    <property type="entry name" value="ToxA_N"/>
</dbReference>
<accession>A0A8H9YRI8</accession>
<keyword evidence="8 14" id="KW-0808">Transferase</keyword>
<evidence type="ECO:0000256" key="3">
    <source>
        <dbReference type="ARBA" id="ARBA00004613"/>
    </source>
</evidence>
<dbReference type="PANTHER" id="PTHR47114">
    <property type="match status" value="1"/>
</dbReference>
<evidence type="ECO:0000313" key="19">
    <source>
        <dbReference type="Proteomes" id="UP000615613"/>
    </source>
</evidence>
<dbReference type="Proteomes" id="UP000615613">
    <property type="component" value="Chromosome"/>
</dbReference>
<evidence type="ECO:0000256" key="8">
    <source>
        <dbReference type="ARBA" id="ARBA00022679"/>
    </source>
</evidence>
<dbReference type="Gene3D" id="1.20.58.360">
    <property type="entry name" value="Shigella T3SS effector IpaH defines"/>
    <property type="match status" value="1"/>
</dbReference>
<dbReference type="GO" id="GO:0030430">
    <property type="term" value="C:host cell cytoplasm"/>
    <property type="evidence" value="ECO:0007669"/>
    <property type="project" value="UniProtKB-SubCell"/>
</dbReference>
<comment type="PTM">
    <text evidence="14">Ubiquitinated in the presence of host E1 ubiquitin-activating enzyme, E2 ubiquitin-conjugating enzyme and ubiquitin.</text>
</comment>
<keyword evidence="12" id="KW-0843">Virulence</keyword>
<protein>
    <recommendedName>
        <fullName evidence="5">RING-type E3 ubiquitin transferase</fullName>
        <ecNumber evidence="5">2.3.2.27</ecNumber>
    </recommendedName>
</protein>
<evidence type="ECO:0000256" key="5">
    <source>
        <dbReference type="ARBA" id="ARBA00012483"/>
    </source>
</evidence>
<evidence type="ECO:0000256" key="2">
    <source>
        <dbReference type="ARBA" id="ARBA00004192"/>
    </source>
</evidence>